<keyword evidence="2" id="KW-0479">Metal-binding</keyword>
<accession>A0A7X5KMK3</accession>
<sequence>MTKFLEHPLEVKQRLSMRKTLKRELEERRYEHTLRVEETAVQLAMAHNVDPSHSATAALLHDCAKNYKQEKMARLCERYHIELSMDELLNNDLVHAKVGAVVAREKYLVSHPDVLNAIRYHTTGRPHMTPLDKVIFVADYIEPGRKPHGRMEEIRKLAFHDLNTSLLMILEDKIGYLLTKEKQIDQITIETYKHLSGKEIHNESEFEHLREA</sequence>
<dbReference type="InterPro" id="IPR051094">
    <property type="entry name" value="Diverse_Catalytic_Enzymes"/>
</dbReference>
<dbReference type="PROSITE" id="PS51831">
    <property type="entry name" value="HD"/>
    <property type="match status" value="1"/>
</dbReference>
<dbReference type="Proteomes" id="UP000461585">
    <property type="component" value="Unassembled WGS sequence"/>
</dbReference>
<dbReference type="Pfam" id="PF01966">
    <property type="entry name" value="HD"/>
    <property type="match status" value="1"/>
</dbReference>
<comment type="caution">
    <text evidence="8">The sequence shown here is derived from an EMBL/GenBank/DDBJ whole genome shotgun (WGS) entry which is preliminary data.</text>
</comment>
<organism evidence="8 9">
    <name type="scientific">Anaerotalea alkaliphila</name>
    <dbReference type="NCBI Taxonomy" id="2662126"/>
    <lineage>
        <taxon>Bacteria</taxon>
        <taxon>Bacillati</taxon>
        <taxon>Bacillota</taxon>
        <taxon>Clostridia</taxon>
        <taxon>Eubacteriales</taxon>
        <taxon>Anaerotalea</taxon>
    </lineage>
</organism>
<reference evidence="8 9" key="1">
    <citation type="submission" date="2020-01" db="EMBL/GenBank/DDBJ databases">
        <title>Anaeroalcalibacter tamaniensis gen. nov., sp. nov., moderately halophilic strictly anaerobic fermenter bacterium from mud volcano of Taman peninsula.</title>
        <authorList>
            <person name="Frolova A."/>
            <person name="Merkel A.Y."/>
            <person name="Slobodkin A.I."/>
        </authorList>
    </citation>
    <scope>NUCLEOTIDE SEQUENCE [LARGE SCALE GENOMIC DNA]</scope>
    <source>
        <strain evidence="8 9">F-3ap</strain>
    </source>
</reference>
<keyword evidence="5" id="KW-0408">Iron</keyword>
<evidence type="ECO:0000313" key="8">
    <source>
        <dbReference type="EMBL" id="NDL67924.1"/>
    </source>
</evidence>
<dbReference type="InterPro" id="IPR005249">
    <property type="entry name" value="YqeK"/>
</dbReference>
<name>A0A7X5KMK3_9FIRM</name>
<evidence type="ECO:0000256" key="4">
    <source>
        <dbReference type="ARBA" id="ARBA00022801"/>
    </source>
</evidence>
<dbReference type="GO" id="GO:0008803">
    <property type="term" value="F:bis(5'-nucleosyl)-tetraphosphatase (symmetrical) activity"/>
    <property type="evidence" value="ECO:0007669"/>
    <property type="project" value="UniProtKB-EC"/>
</dbReference>
<dbReference type="NCBIfam" id="TIGR00488">
    <property type="entry name" value="bis(5'-nucleosyl)-tetraphosphatase (symmetrical) YqeK"/>
    <property type="match status" value="1"/>
</dbReference>
<evidence type="ECO:0000256" key="5">
    <source>
        <dbReference type="ARBA" id="ARBA00023004"/>
    </source>
</evidence>
<dbReference type="AlphaFoldDB" id="A0A7X5KMK3"/>
<keyword evidence="3" id="KW-0547">Nucleotide-binding</keyword>
<dbReference type="GO" id="GO:0046872">
    <property type="term" value="F:metal ion binding"/>
    <property type="evidence" value="ECO:0007669"/>
    <property type="project" value="UniProtKB-KW"/>
</dbReference>
<proteinExistence type="predicted"/>
<dbReference type="NCBIfam" id="TIGR00277">
    <property type="entry name" value="HDIG"/>
    <property type="match status" value="1"/>
</dbReference>
<evidence type="ECO:0000256" key="1">
    <source>
        <dbReference type="ARBA" id="ARBA00012506"/>
    </source>
</evidence>
<dbReference type="PANTHER" id="PTHR35795:SF1">
    <property type="entry name" value="BIS(5'-NUCLEOSYL)-TETRAPHOSPHATASE, SYMMETRICAL"/>
    <property type="match status" value="1"/>
</dbReference>
<dbReference type="CDD" id="cd00077">
    <property type="entry name" value="HDc"/>
    <property type="match status" value="1"/>
</dbReference>
<comment type="catalytic activity">
    <reaction evidence="6">
        <text>P(1),P(4)-bis(5'-adenosyl) tetraphosphate + H2O = 2 ADP + 2 H(+)</text>
        <dbReference type="Rhea" id="RHEA:24252"/>
        <dbReference type="ChEBI" id="CHEBI:15377"/>
        <dbReference type="ChEBI" id="CHEBI:15378"/>
        <dbReference type="ChEBI" id="CHEBI:58141"/>
        <dbReference type="ChEBI" id="CHEBI:456216"/>
        <dbReference type="EC" id="3.6.1.41"/>
    </reaction>
</comment>
<keyword evidence="9" id="KW-1185">Reference proteome</keyword>
<dbReference type="EMBL" id="JAAEEH010000024">
    <property type="protein sequence ID" value="NDL67924.1"/>
    <property type="molecule type" value="Genomic_DNA"/>
</dbReference>
<evidence type="ECO:0000256" key="6">
    <source>
        <dbReference type="ARBA" id="ARBA00049417"/>
    </source>
</evidence>
<dbReference type="PANTHER" id="PTHR35795">
    <property type="entry name" value="SLR1885 PROTEIN"/>
    <property type="match status" value="1"/>
</dbReference>
<dbReference type="EC" id="3.6.1.41" evidence="1"/>
<dbReference type="Gene3D" id="1.10.3210.10">
    <property type="entry name" value="Hypothetical protein af1432"/>
    <property type="match status" value="1"/>
</dbReference>
<evidence type="ECO:0000256" key="2">
    <source>
        <dbReference type="ARBA" id="ARBA00022723"/>
    </source>
</evidence>
<evidence type="ECO:0000259" key="7">
    <source>
        <dbReference type="PROSITE" id="PS51831"/>
    </source>
</evidence>
<keyword evidence="4" id="KW-0378">Hydrolase</keyword>
<dbReference type="InterPro" id="IPR006674">
    <property type="entry name" value="HD_domain"/>
</dbReference>
<evidence type="ECO:0000313" key="9">
    <source>
        <dbReference type="Proteomes" id="UP000461585"/>
    </source>
</evidence>
<dbReference type="SMART" id="SM00471">
    <property type="entry name" value="HDc"/>
    <property type="match status" value="1"/>
</dbReference>
<dbReference type="SUPFAM" id="SSF109604">
    <property type="entry name" value="HD-domain/PDEase-like"/>
    <property type="match status" value="1"/>
</dbReference>
<feature type="domain" description="HD" evidence="7">
    <location>
        <begin position="29"/>
        <end position="144"/>
    </location>
</feature>
<dbReference type="GO" id="GO:0000166">
    <property type="term" value="F:nucleotide binding"/>
    <property type="evidence" value="ECO:0007669"/>
    <property type="project" value="UniProtKB-KW"/>
</dbReference>
<dbReference type="InterPro" id="IPR003607">
    <property type="entry name" value="HD/PDEase_dom"/>
</dbReference>
<dbReference type="InterPro" id="IPR006675">
    <property type="entry name" value="HDIG_dom"/>
</dbReference>
<dbReference type="RefSeq" id="WP_162370648.1">
    <property type="nucleotide sequence ID" value="NZ_JAAEEH010000024.1"/>
</dbReference>
<evidence type="ECO:0000256" key="3">
    <source>
        <dbReference type="ARBA" id="ARBA00022741"/>
    </source>
</evidence>
<protein>
    <recommendedName>
        <fullName evidence="1">bis(5'-nucleosyl)-tetraphosphatase (symmetrical)</fullName>
        <ecNumber evidence="1">3.6.1.41</ecNumber>
    </recommendedName>
</protein>
<gene>
    <name evidence="8" type="ORF">GXN74_09245</name>
</gene>